<keyword evidence="2" id="KW-0560">Oxidoreductase</keyword>
<evidence type="ECO:0000313" key="5">
    <source>
        <dbReference type="Proteomes" id="UP001156690"/>
    </source>
</evidence>
<reference evidence="5" key="1">
    <citation type="journal article" date="2019" name="Int. J. Syst. Evol. Microbiol.">
        <title>The Global Catalogue of Microorganisms (GCM) 10K type strain sequencing project: providing services to taxonomists for standard genome sequencing and annotation.</title>
        <authorList>
            <consortium name="The Broad Institute Genomics Platform"/>
            <consortium name="The Broad Institute Genome Sequencing Center for Infectious Disease"/>
            <person name="Wu L."/>
            <person name="Ma J."/>
        </authorList>
    </citation>
    <scope>NUCLEOTIDE SEQUENCE [LARGE SCALE GENOMIC DNA]</scope>
    <source>
        <strain evidence="5">NBRC 15640</strain>
    </source>
</reference>
<comment type="similarity">
    <text evidence="1">Belongs to the NAD(P)H dehydrogenase (quinone) family.</text>
</comment>
<dbReference type="InterPro" id="IPR003680">
    <property type="entry name" value="Flavodoxin_fold"/>
</dbReference>
<gene>
    <name evidence="4" type="ORF">GCM10007932_52340</name>
</gene>
<dbReference type="Proteomes" id="UP001156690">
    <property type="component" value="Unassembled WGS sequence"/>
</dbReference>
<dbReference type="GO" id="GO:0005829">
    <property type="term" value="C:cytosol"/>
    <property type="evidence" value="ECO:0007669"/>
    <property type="project" value="TreeGrafter"/>
</dbReference>
<accession>A0AAV5P1A8</accession>
<dbReference type="PANTHER" id="PTHR10204">
    <property type="entry name" value="NAD P H OXIDOREDUCTASE-RELATED"/>
    <property type="match status" value="1"/>
</dbReference>
<evidence type="ECO:0000259" key="3">
    <source>
        <dbReference type="Pfam" id="PF02525"/>
    </source>
</evidence>
<organism evidence="4 5">
    <name type="scientific">Vibrio penaeicida</name>
    <dbReference type="NCBI Taxonomy" id="104609"/>
    <lineage>
        <taxon>Bacteria</taxon>
        <taxon>Pseudomonadati</taxon>
        <taxon>Pseudomonadota</taxon>
        <taxon>Gammaproteobacteria</taxon>
        <taxon>Vibrionales</taxon>
        <taxon>Vibrionaceae</taxon>
        <taxon>Vibrio</taxon>
    </lineage>
</organism>
<sequence length="194" mass="22386">MNTLVVVTHPIQSSLCQHLAKEVIEHLESKGHSVTVKDLYKEQFDPVLSENERQSYYADHFDASKTQSDIEQLENAEHLVLVFPTWWFNFPAILKGWFDRVWVPGRAYNHSADMKAITPNLGNLKKVTAITTLGSPWWVDRFVLRRPVYKILKFALLGACAKNCSFQMFSLYQSEVAKQNQVTKFLNKVKNNIL</sequence>
<protein>
    <submittedName>
        <fullName evidence="4">NAD(P)H dehydrogenase (Quinone)</fullName>
    </submittedName>
</protein>
<evidence type="ECO:0000256" key="1">
    <source>
        <dbReference type="ARBA" id="ARBA00006252"/>
    </source>
</evidence>
<proteinExistence type="inferred from homology"/>
<feature type="domain" description="Flavodoxin-like fold" evidence="3">
    <location>
        <begin position="1"/>
        <end position="136"/>
    </location>
</feature>
<dbReference type="SUPFAM" id="SSF52218">
    <property type="entry name" value="Flavoproteins"/>
    <property type="match status" value="1"/>
</dbReference>
<dbReference type="EMBL" id="BSNX01000075">
    <property type="protein sequence ID" value="GLQ75871.1"/>
    <property type="molecule type" value="Genomic_DNA"/>
</dbReference>
<evidence type="ECO:0000256" key="2">
    <source>
        <dbReference type="ARBA" id="ARBA00023002"/>
    </source>
</evidence>
<dbReference type="RefSeq" id="WP_126607590.1">
    <property type="nucleotide sequence ID" value="NZ_AP025145.1"/>
</dbReference>
<evidence type="ECO:0000313" key="4">
    <source>
        <dbReference type="EMBL" id="GLQ75871.1"/>
    </source>
</evidence>
<dbReference type="PANTHER" id="PTHR10204:SF34">
    <property type="entry name" value="NAD(P)H DEHYDROGENASE [QUINONE] 1 ISOFORM 1"/>
    <property type="match status" value="1"/>
</dbReference>
<dbReference type="Pfam" id="PF02525">
    <property type="entry name" value="Flavodoxin_2"/>
    <property type="match status" value="1"/>
</dbReference>
<dbReference type="InterPro" id="IPR029039">
    <property type="entry name" value="Flavoprotein-like_sf"/>
</dbReference>
<comment type="caution">
    <text evidence="4">The sequence shown here is derived from an EMBL/GenBank/DDBJ whole genome shotgun (WGS) entry which is preliminary data.</text>
</comment>
<dbReference type="InterPro" id="IPR051545">
    <property type="entry name" value="NAD(P)H_dehydrogenase_qn"/>
</dbReference>
<dbReference type="AlphaFoldDB" id="A0AAV5P1A8"/>
<dbReference type="GO" id="GO:0003955">
    <property type="term" value="F:NAD(P)H dehydrogenase (quinone) activity"/>
    <property type="evidence" value="ECO:0007669"/>
    <property type="project" value="TreeGrafter"/>
</dbReference>
<dbReference type="Gene3D" id="3.40.50.360">
    <property type="match status" value="1"/>
</dbReference>
<keyword evidence="5" id="KW-1185">Reference proteome</keyword>
<name>A0AAV5P1A8_9VIBR</name>